<reference evidence="2" key="1">
    <citation type="journal article" date="2023" name="Nat. Plants">
        <title>Single-cell RNA sequencing provides a high-resolution roadmap for understanding the multicellular compartmentation of specialized metabolism.</title>
        <authorList>
            <person name="Sun S."/>
            <person name="Shen X."/>
            <person name="Li Y."/>
            <person name="Li Y."/>
            <person name="Wang S."/>
            <person name="Li R."/>
            <person name="Zhang H."/>
            <person name="Shen G."/>
            <person name="Guo B."/>
            <person name="Wei J."/>
            <person name="Xu J."/>
            <person name="St-Pierre B."/>
            <person name="Chen S."/>
            <person name="Sun C."/>
        </authorList>
    </citation>
    <scope>NUCLEOTIDE SEQUENCE [LARGE SCALE GENOMIC DNA]</scope>
</reference>
<dbReference type="Proteomes" id="UP001060085">
    <property type="component" value="Linkage Group LG02"/>
</dbReference>
<sequence>MGSVSAKKGVIVLVPYCLQGHMTPMLQLASILHSKGFSIIVAHTKFSSPNPSDHPEFIFHALPDKLNGFDTSFMNLLNVMEAINSNCGGPLVDYLVEIMKDKGQVISCIIHDAIMYFAEAVASQLNLPSMVLRTSNVAFMESHRDILRLHSENRFPLPDSELENPVPGLDPLRFKDLPVSVSSRIHDKIIEFFESYMNIRSNAAIIWNTTQVLEKYALNKLHHHYKVPSFAVGPFHKMVPASSSTTSYINEDRGCIEWLDKQAPNSVLYMSLGSLSTIDEKELEETAWGLANSDQPFLWVIRPSSVNGSGWIEHLPEGFQEMVGDRGLIVKWAPQKEVLAHPAVGGFWSHCGWNSTLESICEAVPMICRPCFSDQIVNSRYITHVWKVGLELEQPSDRRVVEKTIRRLMVADSEGKEMRQRMLDLKTQIESSVQKGGSSYNSLNDLVNIVLIPLPFAGAHDTNASVGSILHSKGFSIIVAHSEFNSPDPLKHPEFLFLPLADNLAGFNSSFWNMLNLIFARNKNCREPLEDSLVELGKDQDSHGQICCIIYDAIMYFANAVATHLKIPSMVLRTTSAAFIQSYYSILQLQAENYFPLPESQLKEPVPYLQGFRFKDLPISVSSEFPEFILDVYTPDIRSSVGIIWNTTEDLEDSFLGKLEQHYKVPIFPVGPFHKLAPASSSSTSLLEEDTNCIAWLDKQTTNSVIYVSLGSLVIIDAKELEETAWGLANSGQPFLWVVRPDLVNGSMLLEHLPEGFKDIAGERGLIVKWAPQKKVLAHHAVGGFLTHCGWNSTLESICEEVPMICRPCFADQLITARYLSHTWKVGLELERLKDREVIDKTIRRLMIGNEGKEMKQRILTVKQKLEASLQKGGSSYQSLNDLKEFIFSSSLQNMTFVQTFFKPTIIIQNRQFYAKFASIMDFDLGHDIRNVKENQ</sequence>
<gene>
    <name evidence="1" type="ORF">M9H77_06026</name>
</gene>
<protein>
    <submittedName>
        <fullName evidence="1">Uncharacterized protein</fullName>
    </submittedName>
</protein>
<organism evidence="1 2">
    <name type="scientific">Catharanthus roseus</name>
    <name type="common">Madagascar periwinkle</name>
    <name type="synonym">Vinca rosea</name>
    <dbReference type="NCBI Taxonomy" id="4058"/>
    <lineage>
        <taxon>Eukaryota</taxon>
        <taxon>Viridiplantae</taxon>
        <taxon>Streptophyta</taxon>
        <taxon>Embryophyta</taxon>
        <taxon>Tracheophyta</taxon>
        <taxon>Spermatophyta</taxon>
        <taxon>Magnoliopsida</taxon>
        <taxon>eudicotyledons</taxon>
        <taxon>Gunneridae</taxon>
        <taxon>Pentapetalae</taxon>
        <taxon>asterids</taxon>
        <taxon>lamiids</taxon>
        <taxon>Gentianales</taxon>
        <taxon>Apocynaceae</taxon>
        <taxon>Rauvolfioideae</taxon>
        <taxon>Vinceae</taxon>
        <taxon>Catharanthinae</taxon>
        <taxon>Catharanthus</taxon>
    </lineage>
</organism>
<dbReference type="EMBL" id="CM044702">
    <property type="protein sequence ID" value="KAI5675076.1"/>
    <property type="molecule type" value="Genomic_DNA"/>
</dbReference>
<comment type="caution">
    <text evidence="1">The sequence shown here is derived from an EMBL/GenBank/DDBJ whole genome shotgun (WGS) entry which is preliminary data.</text>
</comment>
<evidence type="ECO:0000313" key="1">
    <source>
        <dbReference type="EMBL" id="KAI5675076.1"/>
    </source>
</evidence>
<evidence type="ECO:0000313" key="2">
    <source>
        <dbReference type="Proteomes" id="UP001060085"/>
    </source>
</evidence>
<proteinExistence type="predicted"/>
<accession>A0ACC0BQX0</accession>
<name>A0ACC0BQX0_CATRO</name>
<keyword evidence="2" id="KW-1185">Reference proteome</keyword>